<evidence type="ECO:0000256" key="1">
    <source>
        <dbReference type="SAM" id="MobiDB-lite"/>
    </source>
</evidence>
<name>A0A0F7ZNY0_9HYPO</name>
<feature type="region of interest" description="Disordered" evidence="1">
    <location>
        <begin position="77"/>
        <end position="108"/>
    </location>
</feature>
<feature type="region of interest" description="Disordered" evidence="1">
    <location>
        <begin position="1"/>
        <end position="24"/>
    </location>
</feature>
<feature type="compositionally biased region" description="Basic and acidic residues" evidence="1">
    <location>
        <begin position="98"/>
        <end position="108"/>
    </location>
</feature>
<evidence type="ECO:0000313" key="2">
    <source>
        <dbReference type="EMBL" id="KJZ74535.1"/>
    </source>
</evidence>
<dbReference type="EMBL" id="KQ030525">
    <property type="protein sequence ID" value="KJZ74535.1"/>
    <property type="molecule type" value="Genomic_DNA"/>
</dbReference>
<accession>A0A0F7ZNY0</accession>
<evidence type="ECO:0000313" key="3">
    <source>
        <dbReference type="Proteomes" id="UP000054481"/>
    </source>
</evidence>
<sequence length="108" mass="11619">MRIHHTCRGPFPSSEDLIGPGAARARPGPAAHLAERLAGVALVPRHAPGHDLVLLGGRRHVVRDGALDVALGLRRVRRGQDGGEADARGPHPTQRTVNDGREYPIKKR</sequence>
<protein>
    <submittedName>
        <fullName evidence="2">Uncharacterized protein</fullName>
    </submittedName>
</protein>
<reference evidence="2 3" key="1">
    <citation type="journal article" date="2014" name="Genome Biol. Evol.">
        <title>Comparative genomics and transcriptomics analyses reveal divergent lifestyle features of nematode endoparasitic fungus Hirsutella minnesotensis.</title>
        <authorList>
            <person name="Lai Y."/>
            <person name="Liu K."/>
            <person name="Zhang X."/>
            <person name="Zhang X."/>
            <person name="Li K."/>
            <person name="Wang N."/>
            <person name="Shu C."/>
            <person name="Wu Y."/>
            <person name="Wang C."/>
            <person name="Bushley K.E."/>
            <person name="Xiang M."/>
            <person name="Liu X."/>
        </authorList>
    </citation>
    <scope>NUCLEOTIDE SEQUENCE [LARGE SCALE GENOMIC DNA]</scope>
    <source>
        <strain evidence="2 3">3608</strain>
    </source>
</reference>
<gene>
    <name evidence="2" type="ORF">HIM_06131</name>
</gene>
<dbReference type="AlphaFoldDB" id="A0A0F7ZNY0"/>
<proteinExistence type="predicted"/>
<organism evidence="2 3">
    <name type="scientific">Hirsutella minnesotensis 3608</name>
    <dbReference type="NCBI Taxonomy" id="1043627"/>
    <lineage>
        <taxon>Eukaryota</taxon>
        <taxon>Fungi</taxon>
        <taxon>Dikarya</taxon>
        <taxon>Ascomycota</taxon>
        <taxon>Pezizomycotina</taxon>
        <taxon>Sordariomycetes</taxon>
        <taxon>Hypocreomycetidae</taxon>
        <taxon>Hypocreales</taxon>
        <taxon>Ophiocordycipitaceae</taxon>
        <taxon>Hirsutella</taxon>
    </lineage>
</organism>
<dbReference type="Proteomes" id="UP000054481">
    <property type="component" value="Unassembled WGS sequence"/>
</dbReference>
<keyword evidence="3" id="KW-1185">Reference proteome</keyword>
<feature type="compositionally biased region" description="Basic and acidic residues" evidence="1">
    <location>
        <begin position="78"/>
        <end position="89"/>
    </location>
</feature>